<accession>A0A438JJ76</accession>
<dbReference type="EMBL" id="QGNW01000039">
    <property type="protein sequence ID" value="RVX09003.1"/>
    <property type="molecule type" value="Genomic_DNA"/>
</dbReference>
<reference evidence="1 2" key="1">
    <citation type="journal article" date="2018" name="PLoS Genet.">
        <title>Population sequencing reveals clonal diversity and ancestral inbreeding in the grapevine cultivar Chardonnay.</title>
        <authorList>
            <person name="Roach M.J."/>
            <person name="Johnson D.L."/>
            <person name="Bohlmann J."/>
            <person name="van Vuuren H.J."/>
            <person name="Jones S.J."/>
            <person name="Pretorius I.S."/>
            <person name="Schmidt S.A."/>
            <person name="Borneman A.R."/>
        </authorList>
    </citation>
    <scope>NUCLEOTIDE SEQUENCE [LARGE SCALE GENOMIC DNA]</scope>
    <source>
        <strain evidence="2">cv. Chardonnay</strain>
        <tissue evidence="1">Leaf</tissue>
    </source>
</reference>
<evidence type="ECO:0000313" key="2">
    <source>
        <dbReference type="Proteomes" id="UP000288805"/>
    </source>
</evidence>
<evidence type="ECO:0000313" key="1">
    <source>
        <dbReference type="EMBL" id="RVX09003.1"/>
    </source>
</evidence>
<dbReference type="PANTHER" id="PTHR34356">
    <property type="entry name" value="ANTIGENIC HEAT-STABLE PROTEIN"/>
    <property type="match status" value="1"/>
</dbReference>
<protein>
    <submittedName>
        <fullName evidence="1">Uncharacterized protein</fullName>
    </submittedName>
</protein>
<dbReference type="PANTHER" id="PTHR34356:SF3">
    <property type="entry name" value="EXPRESSED PROTEIN"/>
    <property type="match status" value="1"/>
</dbReference>
<name>A0A438JJ76_VITVI</name>
<gene>
    <name evidence="1" type="ORF">CK203_013992</name>
</gene>
<comment type="caution">
    <text evidence="1">The sequence shown here is derived from an EMBL/GenBank/DDBJ whole genome shotgun (WGS) entry which is preliminary data.</text>
</comment>
<sequence length="53" mass="6424">MMGSQGNIRKEDVVQKLKDDGDFDRLRLMIIRKLKDKLLLLLFRRFNIETFRV</sequence>
<proteinExistence type="predicted"/>
<dbReference type="AlphaFoldDB" id="A0A438JJ76"/>
<organism evidence="1 2">
    <name type="scientific">Vitis vinifera</name>
    <name type="common">Grape</name>
    <dbReference type="NCBI Taxonomy" id="29760"/>
    <lineage>
        <taxon>Eukaryota</taxon>
        <taxon>Viridiplantae</taxon>
        <taxon>Streptophyta</taxon>
        <taxon>Embryophyta</taxon>
        <taxon>Tracheophyta</taxon>
        <taxon>Spermatophyta</taxon>
        <taxon>Magnoliopsida</taxon>
        <taxon>eudicotyledons</taxon>
        <taxon>Gunneridae</taxon>
        <taxon>Pentapetalae</taxon>
        <taxon>rosids</taxon>
        <taxon>Vitales</taxon>
        <taxon>Vitaceae</taxon>
        <taxon>Viteae</taxon>
        <taxon>Vitis</taxon>
    </lineage>
</organism>
<dbReference type="Proteomes" id="UP000288805">
    <property type="component" value="Unassembled WGS sequence"/>
</dbReference>